<comment type="caution">
    <text evidence="1">The sequence shown here is derived from an EMBL/GenBank/DDBJ whole genome shotgun (WGS) entry which is preliminary data.</text>
</comment>
<dbReference type="Proteomes" id="UP001232992">
    <property type="component" value="Unassembled WGS sequence"/>
</dbReference>
<dbReference type="RefSeq" id="WP_283756814.1">
    <property type="nucleotide sequence ID" value="NZ_JAQOSQ010000002.1"/>
</dbReference>
<dbReference type="EMBL" id="JAQOSQ010000002">
    <property type="protein sequence ID" value="MDJ1182161.1"/>
    <property type="molecule type" value="Genomic_DNA"/>
</dbReference>
<protein>
    <submittedName>
        <fullName evidence="1">Acetyltransferase</fullName>
    </submittedName>
</protein>
<organism evidence="1 2">
    <name type="scientific">Roseofilum casamattae BLCC-M143</name>
    <dbReference type="NCBI Taxonomy" id="3022442"/>
    <lineage>
        <taxon>Bacteria</taxon>
        <taxon>Bacillati</taxon>
        <taxon>Cyanobacteriota</taxon>
        <taxon>Cyanophyceae</taxon>
        <taxon>Desertifilales</taxon>
        <taxon>Desertifilaceae</taxon>
        <taxon>Roseofilum</taxon>
        <taxon>Roseofilum casamattae</taxon>
    </lineage>
</organism>
<sequence>MSESSSTPASAEEIQEVIGELEAYRDRLTENALESARKTKKISKKQALDDLENHPEMIKIKQALQALQGQQG</sequence>
<accession>A0ABT7BSJ4</accession>
<evidence type="ECO:0000313" key="2">
    <source>
        <dbReference type="Proteomes" id="UP001232992"/>
    </source>
</evidence>
<reference evidence="1 2" key="1">
    <citation type="submission" date="2023-01" db="EMBL/GenBank/DDBJ databases">
        <title>Novel diversity within Roseofilum (Cyanobacteria; Desertifilaceae) from marine benthic mats with descriptions of four novel species.</title>
        <authorList>
            <person name="Wang Y."/>
            <person name="Berthold D.E."/>
            <person name="Hu J."/>
            <person name="Lefler F.W."/>
            <person name="Laughinghouse H.D. IV."/>
        </authorList>
    </citation>
    <scope>NUCLEOTIDE SEQUENCE [LARGE SCALE GENOMIC DNA]</scope>
    <source>
        <strain evidence="1 2">BLCC-M143</strain>
    </source>
</reference>
<proteinExistence type="predicted"/>
<evidence type="ECO:0000313" key="1">
    <source>
        <dbReference type="EMBL" id="MDJ1182161.1"/>
    </source>
</evidence>
<name>A0ABT7BSJ4_9CYAN</name>
<keyword evidence="2" id="KW-1185">Reference proteome</keyword>
<gene>
    <name evidence="1" type="ORF">PMH09_03055</name>
</gene>